<gene>
    <name evidence="1" type="ORF">F889_02131</name>
</gene>
<keyword evidence="2" id="KW-1185">Reference proteome</keyword>
<evidence type="ECO:0000313" key="2">
    <source>
        <dbReference type="Proteomes" id="UP000013009"/>
    </source>
</evidence>
<dbReference type="HOGENOM" id="CLU_193466_0_0_6"/>
<dbReference type="PATRIC" id="fig|1217695.3.peg.2073"/>
<dbReference type="Proteomes" id="UP000013009">
    <property type="component" value="Unassembled WGS sequence"/>
</dbReference>
<accession>N9QTV4</accession>
<evidence type="ECO:0000313" key="1">
    <source>
        <dbReference type="EMBL" id="ENX33471.1"/>
    </source>
</evidence>
<sequence length="67" mass="7683">MLGRVCKKAILEAFAEKDDELLNITQLCERIPGLTWYTFKKLAKNKKLPNVQGKYSLKLVKAAMQSR</sequence>
<protein>
    <submittedName>
        <fullName evidence="1">Uncharacterized protein</fullName>
    </submittedName>
</protein>
<organism evidence="1 2">
    <name type="scientific">Acinetobacter colistiniresistens</name>
    <dbReference type="NCBI Taxonomy" id="280145"/>
    <lineage>
        <taxon>Bacteria</taxon>
        <taxon>Pseudomonadati</taxon>
        <taxon>Pseudomonadota</taxon>
        <taxon>Gammaproteobacteria</taxon>
        <taxon>Moraxellales</taxon>
        <taxon>Moraxellaceae</taxon>
        <taxon>Acinetobacter</taxon>
    </lineage>
</organism>
<name>N9QTV4_9GAMM</name>
<dbReference type="AlphaFoldDB" id="N9QTV4"/>
<reference evidence="1 2" key="1">
    <citation type="submission" date="2013-02" db="EMBL/GenBank/DDBJ databases">
        <title>The Genome Sequence of Acinetobacter sp. NIPH 1859.</title>
        <authorList>
            <consortium name="The Broad Institute Genome Sequencing Platform"/>
            <consortium name="The Broad Institute Genome Sequencing Center for Infectious Disease"/>
            <person name="Cerqueira G."/>
            <person name="Feldgarden M."/>
            <person name="Courvalin P."/>
            <person name="Perichon B."/>
            <person name="Grillot-Courvalin C."/>
            <person name="Clermont D."/>
            <person name="Rocha E."/>
            <person name="Yoon E.-J."/>
            <person name="Nemec A."/>
            <person name="Walker B."/>
            <person name="Young S.K."/>
            <person name="Zeng Q."/>
            <person name="Gargeya S."/>
            <person name="Fitzgerald M."/>
            <person name="Haas B."/>
            <person name="Abouelleil A."/>
            <person name="Alvarado L."/>
            <person name="Arachchi H.M."/>
            <person name="Berlin A.M."/>
            <person name="Chapman S.B."/>
            <person name="Dewar J."/>
            <person name="Goldberg J."/>
            <person name="Griggs A."/>
            <person name="Gujja S."/>
            <person name="Hansen M."/>
            <person name="Howarth C."/>
            <person name="Imamovic A."/>
            <person name="Larimer J."/>
            <person name="McCowan C."/>
            <person name="Murphy C."/>
            <person name="Neiman D."/>
            <person name="Pearson M."/>
            <person name="Priest M."/>
            <person name="Roberts A."/>
            <person name="Saif S."/>
            <person name="Shea T."/>
            <person name="Sisk P."/>
            <person name="Sykes S."/>
            <person name="Wortman J."/>
            <person name="Nusbaum C."/>
            <person name="Birren B."/>
        </authorList>
    </citation>
    <scope>NUCLEOTIDE SEQUENCE [LARGE SCALE GENOMIC DNA]</scope>
    <source>
        <strain evidence="1 2">NIPH 1859</strain>
    </source>
</reference>
<dbReference type="EMBL" id="APRZ01000017">
    <property type="protein sequence ID" value="ENX33471.1"/>
    <property type="molecule type" value="Genomic_DNA"/>
</dbReference>
<comment type="caution">
    <text evidence="1">The sequence shown here is derived from an EMBL/GenBank/DDBJ whole genome shotgun (WGS) entry which is preliminary data.</text>
</comment>
<proteinExistence type="predicted"/>